<feature type="region of interest" description="Disordered" evidence="1">
    <location>
        <begin position="93"/>
        <end position="115"/>
    </location>
</feature>
<reference evidence="3" key="1">
    <citation type="submission" date="2023-10" db="EMBL/GenBank/DDBJ databases">
        <title>Genome assembly of Pristionchus species.</title>
        <authorList>
            <person name="Yoshida K."/>
            <person name="Sommer R.J."/>
        </authorList>
    </citation>
    <scope>NUCLEOTIDE SEQUENCE</scope>
    <source>
        <strain evidence="3">RS0144</strain>
    </source>
</reference>
<organism evidence="3 4">
    <name type="scientific">Pristionchus entomophagus</name>
    <dbReference type="NCBI Taxonomy" id="358040"/>
    <lineage>
        <taxon>Eukaryota</taxon>
        <taxon>Metazoa</taxon>
        <taxon>Ecdysozoa</taxon>
        <taxon>Nematoda</taxon>
        <taxon>Chromadorea</taxon>
        <taxon>Rhabditida</taxon>
        <taxon>Rhabditina</taxon>
        <taxon>Diplogasteromorpha</taxon>
        <taxon>Diplogasteroidea</taxon>
        <taxon>Neodiplogasteridae</taxon>
        <taxon>Pristionchus</taxon>
    </lineage>
</organism>
<keyword evidence="4" id="KW-1185">Reference proteome</keyword>
<name>A0AAV5U761_9BILA</name>
<comment type="caution">
    <text evidence="3">The sequence shown here is derived from an EMBL/GenBank/DDBJ whole genome shotgun (WGS) entry which is preliminary data.</text>
</comment>
<feature type="compositionally biased region" description="Basic residues" evidence="1">
    <location>
        <begin position="105"/>
        <end position="115"/>
    </location>
</feature>
<feature type="non-terminal residue" evidence="3">
    <location>
        <position position="1"/>
    </location>
</feature>
<dbReference type="EMBL" id="BTSX01000005">
    <property type="protein sequence ID" value="GMT02674.1"/>
    <property type="molecule type" value="Genomic_DNA"/>
</dbReference>
<sequence length="115" mass="12834">DDLAATGTLTFLFMLVLVLSPLLINAGAHSVMARFHNRKDRRHHEQITAGAISNLSERNSDTVKLDTIQSKYGMTEAPKVSFCQQLAQFLSSPFGKKEPSDRIYSTRKSKKGLRP</sequence>
<protein>
    <submittedName>
        <fullName evidence="3">Uncharacterized protein</fullName>
    </submittedName>
</protein>
<feature type="non-terminal residue" evidence="3">
    <location>
        <position position="115"/>
    </location>
</feature>
<dbReference type="Proteomes" id="UP001432027">
    <property type="component" value="Unassembled WGS sequence"/>
</dbReference>
<keyword evidence="2" id="KW-0472">Membrane</keyword>
<feature type="transmembrane region" description="Helical" evidence="2">
    <location>
        <begin position="12"/>
        <end position="32"/>
    </location>
</feature>
<keyword evidence="2" id="KW-1133">Transmembrane helix</keyword>
<evidence type="ECO:0000256" key="2">
    <source>
        <dbReference type="SAM" id="Phobius"/>
    </source>
</evidence>
<gene>
    <name evidence="3" type="ORF">PENTCL1PPCAC_24848</name>
</gene>
<evidence type="ECO:0000256" key="1">
    <source>
        <dbReference type="SAM" id="MobiDB-lite"/>
    </source>
</evidence>
<keyword evidence="2" id="KW-0812">Transmembrane</keyword>
<dbReference type="AlphaFoldDB" id="A0AAV5U761"/>
<evidence type="ECO:0000313" key="3">
    <source>
        <dbReference type="EMBL" id="GMT02674.1"/>
    </source>
</evidence>
<accession>A0AAV5U761</accession>
<evidence type="ECO:0000313" key="4">
    <source>
        <dbReference type="Proteomes" id="UP001432027"/>
    </source>
</evidence>
<proteinExistence type="predicted"/>